<sequence>MPKVETFNRDLVLENVIKLFHEKGYNATSMQDLVDATGLNRSSIYNSFGSKKELYQESLRTYRASAQKSIQKVLIHSSNPKESIRKIFGSGPEIKANGCFLSNCTSEMANQDLEIRSFLLNNFEHMQGLFEELITKGQSEGSINKDRSSTEYAIYLFTSLQGLRITGILLSEQKDFESIVETTLSVLD</sequence>
<evidence type="ECO:0000313" key="6">
    <source>
        <dbReference type="EMBL" id="MDT7831741.1"/>
    </source>
</evidence>
<dbReference type="Proteomes" id="UP001257277">
    <property type="component" value="Unassembled WGS sequence"/>
</dbReference>
<dbReference type="InterPro" id="IPR036271">
    <property type="entry name" value="Tet_transcr_reg_TetR-rel_C_sf"/>
</dbReference>
<comment type="caution">
    <text evidence="6">The sequence shown here is derived from an EMBL/GenBank/DDBJ whole genome shotgun (WGS) entry which is preliminary data.</text>
</comment>
<dbReference type="PANTHER" id="PTHR47506">
    <property type="entry name" value="TRANSCRIPTIONAL REGULATORY PROTEIN"/>
    <property type="match status" value="1"/>
</dbReference>
<evidence type="ECO:0000313" key="7">
    <source>
        <dbReference type="Proteomes" id="UP001257277"/>
    </source>
</evidence>
<evidence type="ECO:0000259" key="5">
    <source>
        <dbReference type="PROSITE" id="PS50977"/>
    </source>
</evidence>
<dbReference type="InterPro" id="IPR011075">
    <property type="entry name" value="TetR_C"/>
</dbReference>
<dbReference type="PANTHER" id="PTHR47506:SF10">
    <property type="entry name" value="TRANSCRIPTIONAL REGULATORY PROTEIN"/>
    <property type="match status" value="1"/>
</dbReference>
<dbReference type="PRINTS" id="PR00455">
    <property type="entry name" value="HTHTETR"/>
</dbReference>
<proteinExistence type="predicted"/>
<feature type="domain" description="HTH tetR-type" evidence="5">
    <location>
        <begin position="6"/>
        <end position="66"/>
    </location>
</feature>
<keyword evidence="7" id="KW-1185">Reference proteome</keyword>
<dbReference type="SUPFAM" id="SSF48498">
    <property type="entry name" value="Tetracyclin repressor-like, C-terminal domain"/>
    <property type="match status" value="1"/>
</dbReference>
<reference evidence="6 7" key="1">
    <citation type="submission" date="2023-09" db="EMBL/GenBank/DDBJ databases">
        <title>Novel taxa isolated from Blanes Bay.</title>
        <authorList>
            <person name="Rey-Velasco X."/>
            <person name="Lucena T."/>
        </authorList>
    </citation>
    <scope>NUCLEOTIDE SEQUENCE [LARGE SCALE GENOMIC DNA]</scope>
    <source>
        <strain evidence="6 7">S356</strain>
    </source>
</reference>
<dbReference type="PROSITE" id="PS50977">
    <property type="entry name" value="HTH_TETR_2"/>
    <property type="match status" value="1"/>
</dbReference>
<feature type="DNA-binding region" description="H-T-H motif" evidence="4">
    <location>
        <begin position="29"/>
        <end position="48"/>
    </location>
</feature>
<accession>A0ABU3LDF0</accession>
<dbReference type="EMBL" id="JAVTTO010000002">
    <property type="protein sequence ID" value="MDT7831741.1"/>
    <property type="molecule type" value="Genomic_DNA"/>
</dbReference>
<dbReference type="Gene3D" id="1.10.10.60">
    <property type="entry name" value="Homeodomain-like"/>
    <property type="match status" value="1"/>
</dbReference>
<dbReference type="Gene3D" id="1.10.357.10">
    <property type="entry name" value="Tetracycline Repressor, domain 2"/>
    <property type="match status" value="1"/>
</dbReference>
<organism evidence="6 7">
    <name type="scientific">Asprobacillus argus</name>
    <dbReference type="NCBI Taxonomy" id="3076534"/>
    <lineage>
        <taxon>Bacteria</taxon>
        <taxon>Pseudomonadati</taxon>
        <taxon>Bacteroidota</taxon>
        <taxon>Flavobacteriia</taxon>
        <taxon>Flavobacteriales</taxon>
        <taxon>Flavobacteriaceae</taxon>
        <taxon>Asprobacillus</taxon>
    </lineage>
</organism>
<keyword evidence="1" id="KW-0805">Transcription regulation</keyword>
<evidence type="ECO:0000256" key="1">
    <source>
        <dbReference type="ARBA" id="ARBA00023015"/>
    </source>
</evidence>
<dbReference type="InterPro" id="IPR001647">
    <property type="entry name" value="HTH_TetR"/>
</dbReference>
<evidence type="ECO:0000256" key="2">
    <source>
        <dbReference type="ARBA" id="ARBA00023125"/>
    </source>
</evidence>
<protein>
    <submittedName>
        <fullName evidence="6">TetR/AcrR family transcriptional regulator</fullName>
    </submittedName>
</protein>
<gene>
    <name evidence="6" type="ORF">RQM59_05080</name>
</gene>
<dbReference type="RefSeq" id="WP_349240997.1">
    <property type="nucleotide sequence ID" value="NZ_JAVTTO010000002.1"/>
</dbReference>
<keyword evidence="3" id="KW-0804">Transcription</keyword>
<name>A0ABU3LDF0_9FLAO</name>
<dbReference type="Pfam" id="PF16925">
    <property type="entry name" value="TetR_C_13"/>
    <property type="match status" value="1"/>
</dbReference>
<keyword evidence="2 4" id="KW-0238">DNA-binding</keyword>
<evidence type="ECO:0000256" key="4">
    <source>
        <dbReference type="PROSITE-ProRule" id="PRU00335"/>
    </source>
</evidence>
<dbReference type="Pfam" id="PF00440">
    <property type="entry name" value="TetR_N"/>
    <property type="match status" value="1"/>
</dbReference>
<dbReference type="InterPro" id="IPR009057">
    <property type="entry name" value="Homeodomain-like_sf"/>
</dbReference>
<evidence type="ECO:0000256" key="3">
    <source>
        <dbReference type="ARBA" id="ARBA00023163"/>
    </source>
</evidence>
<dbReference type="SUPFAM" id="SSF46689">
    <property type="entry name" value="Homeodomain-like"/>
    <property type="match status" value="1"/>
</dbReference>